<evidence type="ECO:0000313" key="4">
    <source>
        <dbReference type="EnsemblPlants" id="KEH23942"/>
    </source>
</evidence>
<organism evidence="3 5">
    <name type="scientific">Medicago truncatula</name>
    <name type="common">Barrel medic</name>
    <name type="synonym">Medicago tribuloides</name>
    <dbReference type="NCBI Taxonomy" id="3880"/>
    <lineage>
        <taxon>Eukaryota</taxon>
        <taxon>Viridiplantae</taxon>
        <taxon>Streptophyta</taxon>
        <taxon>Embryophyta</taxon>
        <taxon>Tracheophyta</taxon>
        <taxon>Spermatophyta</taxon>
        <taxon>Magnoliopsida</taxon>
        <taxon>eudicotyledons</taxon>
        <taxon>Gunneridae</taxon>
        <taxon>Pentapetalae</taxon>
        <taxon>rosids</taxon>
        <taxon>fabids</taxon>
        <taxon>Fabales</taxon>
        <taxon>Fabaceae</taxon>
        <taxon>Papilionoideae</taxon>
        <taxon>50 kb inversion clade</taxon>
        <taxon>NPAAA clade</taxon>
        <taxon>Hologalegina</taxon>
        <taxon>IRL clade</taxon>
        <taxon>Trifolieae</taxon>
        <taxon>Medicago</taxon>
    </lineage>
</organism>
<feature type="region of interest" description="Disordered" evidence="1">
    <location>
        <begin position="129"/>
        <end position="151"/>
    </location>
</feature>
<proteinExistence type="predicted"/>
<feature type="compositionally biased region" description="Basic and acidic residues" evidence="1">
    <location>
        <begin position="130"/>
        <end position="140"/>
    </location>
</feature>
<sequence length="151" mass="16883">MVLPSVAEAHSAEGMHLPTLNFYLFHMYPCVFCTLNLLIYIFLHQLPKTQTTLTSLIYTFQLLSKLLPKLSSLNLESPSSSTTTTLIHSGGRTTTKLRRTTAHPIPSSLSKSPRSPSYFAVLRRRATTKGHSETFKDTESTTKGPNHMFVL</sequence>
<name>A0A072U2K7_MEDTR</name>
<reference evidence="4" key="3">
    <citation type="submission" date="2015-04" db="UniProtKB">
        <authorList>
            <consortium name="EnsemblPlants"/>
        </authorList>
    </citation>
    <scope>IDENTIFICATION</scope>
    <source>
        <strain evidence="4">cv. Jemalong A17</strain>
    </source>
</reference>
<feature type="transmembrane region" description="Helical" evidence="2">
    <location>
        <begin position="20"/>
        <end position="43"/>
    </location>
</feature>
<evidence type="ECO:0000313" key="5">
    <source>
        <dbReference type="Proteomes" id="UP000002051"/>
    </source>
</evidence>
<keyword evidence="2" id="KW-1133">Transmembrane helix</keyword>
<reference evidence="3 5" key="1">
    <citation type="journal article" date="2011" name="Nature">
        <title>The Medicago genome provides insight into the evolution of rhizobial symbioses.</title>
        <authorList>
            <person name="Young N.D."/>
            <person name="Debelle F."/>
            <person name="Oldroyd G.E."/>
            <person name="Geurts R."/>
            <person name="Cannon S.B."/>
            <person name="Udvardi M.K."/>
            <person name="Benedito V.A."/>
            <person name="Mayer K.F."/>
            <person name="Gouzy J."/>
            <person name="Schoof H."/>
            <person name="Van de Peer Y."/>
            <person name="Proost S."/>
            <person name="Cook D.R."/>
            <person name="Meyers B.C."/>
            <person name="Spannagl M."/>
            <person name="Cheung F."/>
            <person name="De Mita S."/>
            <person name="Krishnakumar V."/>
            <person name="Gundlach H."/>
            <person name="Zhou S."/>
            <person name="Mudge J."/>
            <person name="Bharti A.K."/>
            <person name="Murray J.D."/>
            <person name="Naoumkina M.A."/>
            <person name="Rosen B."/>
            <person name="Silverstein K.A."/>
            <person name="Tang H."/>
            <person name="Rombauts S."/>
            <person name="Zhao P.X."/>
            <person name="Zhou P."/>
            <person name="Barbe V."/>
            <person name="Bardou P."/>
            <person name="Bechner M."/>
            <person name="Bellec A."/>
            <person name="Berger A."/>
            <person name="Berges H."/>
            <person name="Bidwell S."/>
            <person name="Bisseling T."/>
            <person name="Choisne N."/>
            <person name="Couloux A."/>
            <person name="Denny R."/>
            <person name="Deshpande S."/>
            <person name="Dai X."/>
            <person name="Doyle J.J."/>
            <person name="Dudez A.M."/>
            <person name="Farmer A.D."/>
            <person name="Fouteau S."/>
            <person name="Franken C."/>
            <person name="Gibelin C."/>
            <person name="Gish J."/>
            <person name="Goldstein S."/>
            <person name="Gonzalez A.J."/>
            <person name="Green P.J."/>
            <person name="Hallab A."/>
            <person name="Hartog M."/>
            <person name="Hua A."/>
            <person name="Humphray S.J."/>
            <person name="Jeong D.H."/>
            <person name="Jing Y."/>
            <person name="Jocker A."/>
            <person name="Kenton S.M."/>
            <person name="Kim D.J."/>
            <person name="Klee K."/>
            <person name="Lai H."/>
            <person name="Lang C."/>
            <person name="Lin S."/>
            <person name="Macmil S.L."/>
            <person name="Magdelenat G."/>
            <person name="Matthews L."/>
            <person name="McCorrison J."/>
            <person name="Monaghan E.L."/>
            <person name="Mun J.H."/>
            <person name="Najar F.Z."/>
            <person name="Nicholson C."/>
            <person name="Noirot C."/>
            <person name="O'Bleness M."/>
            <person name="Paule C.R."/>
            <person name="Poulain J."/>
            <person name="Prion F."/>
            <person name="Qin B."/>
            <person name="Qu C."/>
            <person name="Retzel E.F."/>
            <person name="Riddle C."/>
            <person name="Sallet E."/>
            <person name="Samain S."/>
            <person name="Samson N."/>
            <person name="Sanders I."/>
            <person name="Saurat O."/>
            <person name="Scarpelli C."/>
            <person name="Schiex T."/>
            <person name="Segurens B."/>
            <person name="Severin A.J."/>
            <person name="Sherrier D.J."/>
            <person name="Shi R."/>
            <person name="Sims S."/>
            <person name="Singer S.R."/>
            <person name="Sinharoy S."/>
            <person name="Sterck L."/>
            <person name="Viollet A."/>
            <person name="Wang B.B."/>
            <person name="Wang K."/>
            <person name="Wang M."/>
            <person name="Wang X."/>
            <person name="Warfsmann J."/>
            <person name="Weissenbach J."/>
            <person name="White D.D."/>
            <person name="White J.D."/>
            <person name="Wiley G.B."/>
            <person name="Wincker P."/>
            <person name="Xing Y."/>
            <person name="Yang L."/>
            <person name="Yao Z."/>
            <person name="Ying F."/>
            <person name="Zhai J."/>
            <person name="Zhou L."/>
            <person name="Zuber A."/>
            <person name="Denarie J."/>
            <person name="Dixon R.A."/>
            <person name="May G.D."/>
            <person name="Schwartz D.C."/>
            <person name="Rogers J."/>
            <person name="Quetier F."/>
            <person name="Town C.D."/>
            <person name="Roe B.A."/>
        </authorList>
    </citation>
    <scope>NUCLEOTIDE SEQUENCE [LARGE SCALE GENOMIC DNA]</scope>
    <source>
        <strain evidence="3">A17</strain>
        <strain evidence="4 5">cv. Jemalong A17</strain>
    </source>
</reference>
<dbReference type="AlphaFoldDB" id="A0A072U2K7"/>
<dbReference type="EnsemblPlants" id="KEH23942">
    <property type="protein sequence ID" value="KEH23942"/>
    <property type="gene ID" value="MTR_7g097140"/>
</dbReference>
<evidence type="ECO:0000256" key="1">
    <source>
        <dbReference type="SAM" id="MobiDB-lite"/>
    </source>
</evidence>
<gene>
    <name evidence="3" type="ordered locus">MTR_7g097140</name>
</gene>
<dbReference type="HOGENOM" id="CLU_1734221_0_0_1"/>
<keyword evidence="2" id="KW-0472">Membrane</keyword>
<reference evidence="3 5" key="2">
    <citation type="journal article" date="2014" name="BMC Genomics">
        <title>An improved genome release (version Mt4.0) for the model legume Medicago truncatula.</title>
        <authorList>
            <person name="Tang H."/>
            <person name="Krishnakumar V."/>
            <person name="Bidwell S."/>
            <person name="Rosen B."/>
            <person name="Chan A."/>
            <person name="Zhou S."/>
            <person name="Gentzbittel L."/>
            <person name="Childs K.L."/>
            <person name="Yandell M."/>
            <person name="Gundlach H."/>
            <person name="Mayer K.F."/>
            <person name="Schwartz D.C."/>
            <person name="Town C.D."/>
        </authorList>
    </citation>
    <scope>GENOME REANNOTATION</scope>
    <source>
        <strain evidence="3">A17</strain>
        <strain evidence="4 5">cv. Jemalong A17</strain>
    </source>
</reference>
<protein>
    <submittedName>
        <fullName evidence="3">Transmembrane protein, putative</fullName>
    </submittedName>
</protein>
<feature type="region of interest" description="Disordered" evidence="1">
    <location>
        <begin position="81"/>
        <end position="115"/>
    </location>
</feature>
<dbReference type="Proteomes" id="UP000002051">
    <property type="component" value="Unassembled WGS sequence"/>
</dbReference>
<feature type="compositionally biased region" description="Low complexity" evidence="1">
    <location>
        <begin position="104"/>
        <end position="115"/>
    </location>
</feature>
<keyword evidence="2 3" id="KW-0812">Transmembrane</keyword>
<accession>A0A072U2K7</accession>
<dbReference type="EMBL" id="CM001223">
    <property type="protein sequence ID" value="KEH23942.1"/>
    <property type="molecule type" value="Genomic_DNA"/>
</dbReference>
<evidence type="ECO:0000256" key="2">
    <source>
        <dbReference type="SAM" id="Phobius"/>
    </source>
</evidence>
<keyword evidence="5" id="KW-1185">Reference proteome</keyword>
<evidence type="ECO:0000313" key="3">
    <source>
        <dbReference type="EMBL" id="KEH23942.1"/>
    </source>
</evidence>